<sequence>MSVVNAELHRGPQGAWDIHGIVYNIGDVPITLLGADGPDGEDGYIFATHDDITEELFEIALQPGNALDLMHGGLFLRFEDLDSPPVGEVAISFYFDGFVMPVDVRVMRP</sequence>
<dbReference type="RefSeq" id="WP_166191001.1">
    <property type="nucleotide sequence ID" value="NZ_CP049811.1"/>
</dbReference>
<dbReference type="Proteomes" id="UP000500791">
    <property type="component" value="Chromosome"/>
</dbReference>
<gene>
    <name evidence="1" type="ORF">G8E03_09450</name>
</gene>
<reference evidence="1 2" key="1">
    <citation type="submission" date="2020-03" db="EMBL/GenBank/DDBJ databases">
        <title>Complete genome sequence of Monaibacterium sp. ALG8 with diverse plasmids.</title>
        <authorList>
            <person name="Sun C."/>
        </authorList>
    </citation>
    <scope>NUCLEOTIDE SEQUENCE [LARGE SCALE GENOMIC DNA]</scope>
    <source>
        <strain evidence="1 2">ALG8</strain>
    </source>
</reference>
<evidence type="ECO:0000313" key="1">
    <source>
        <dbReference type="EMBL" id="QIK40974.1"/>
    </source>
</evidence>
<evidence type="ECO:0000313" key="2">
    <source>
        <dbReference type="Proteomes" id="UP000500791"/>
    </source>
</evidence>
<organism evidence="1 2">
    <name type="scientific">Pontivivens nitratireducens</name>
    <dbReference type="NCBI Taxonomy" id="2758038"/>
    <lineage>
        <taxon>Bacteria</taxon>
        <taxon>Pseudomonadati</taxon>
        <taxon>Pseudomonadota</taxon>
        <taxon>Alphaproteobacteria</taxon>
        <taxon>Rhodobacterales</taxon>
        <taxon>Paracoccaceae</taxon>
        <taxon>Pontivivens</taxon>
    </lineage>
</organism>
<protein>
    <submittedName>
        <fullName evidence="1">Uncharacterized protein</fullName>
    </submittedName>
</protein>
<dbReference type="EMBL" id="CP049811">
    <property type="protein sequence ID" value="QIK40974.1"/>
    <property type="molecule type" value="Genomic_DNA"/>
</dbReference>
<proteinExistence type="predicted"/>
<dbReference type="AlphaFoldDB" id="A0A6G7VLU4"/>
<keyword evidence="2" id="KW-1185">Reference proteome</keyword>
<accession>A0A6G7VLU4</accession>
<dbReference type="KEGG" id="mon:G8E03_09450"/>
<name>A0A6G7VLU4_9RHOB</name>